<organism evidence="8 9">
    <name type="scientific">Labrys monachus</name>
    <dbReference type="NCBI Taxonomy" id="217067"/>
    <lineage>
        <taxon>Bacteria</taxon>
        <taxon>Pseudomonadati</taxon>
        <taxon>Pseudomonadota</taxon>
        <taxon>Alphaproteobacteria</taxon>
        <taxon>Hyphomicrobiales</taxon>
        <taxon>Xanthobacteraceae</taxon>
        <taxon>Labrys</taxon>
    </lineage>
</organism>
<evidence type="ECO:0000256" key="3">
    <source>
        <dbReference type="ARBA" id="ARBA00022946"/>
    </source>
</evidence>
<proteinExistence type="inferred from homology"/>
<dbReference type="PANTHER" id="PTHR43602">
    <property type="match status" value="1"/>
</dbReference>
<keyword evidence="9" id="KW-1185">Reference proteome</keyword>
<dbReference type="Gene3D" id="1.10.12.10">
    <property type="entry name" value="Lyase 2-enoyl-coa Hydratase, Chain A, domain 2"/>
    <property type="match status" value="1"/>
</dbReference>
<protein>
    <recommendedName>
        <fullName evidence="6">Enoyl-CoA hydratase domain-containing protein 3, mitochondrial</fullName>
    </recommendedName>
</protein>
<evidence type="ECO:0000256" key="6">
    <source>
        <dbReference type="ARBA" id="ARBA00040545"/>
    </source>
</evidence>
<dbReference type="Pfam" id="PF00378">
    <property type="entry name" value="ECH_1"/>
    <property type="match status" value="1"/>
</dbReference>
<dbReference type="NCBIfam" id="NF006008">
    <property type="entry name" value="PRK08139.1"/>
    <property type="match status" value="1"/>
</dbReference>
<comment type="similarity">
    <text evidence="1">Belongs to the enoyl-CoA hydratase/isomerase family.</text>
</comment>
<accession>A0ABU0FA07</accession>
<keyword evidence="4" id="KW-0443">Lipid metabolism</keyword>
<dbReference type="InterPro" id="IPR001753">
    <property type="entry name" value="Enoyl-CoA_hydra/iso"/>
</dbReference>
<dbReference type="Proteomes" id="UP001237448">
    <property type="component" value="Unassembled WGS sequence"/>
</dbReference>
<dbReference type="InterPro" id="IPR014748">
    <property type="entry name" value="Enoyl-CoA_hydra_C"/>
</dbReference>
<evidence type="ECO:0000256" key="4">
    <source>
        <dbReference type="ARBA" id="ARBA00023098"/>
    </source>
</evidence>
<dbReference type="PANTHER" id="PTHR43602:SF1">
    <property type="entry name" value="ENOYL-COA HYDRATASE DOMAIN-CONTAINING PROTEIN 3, MITOCHONDRIAL"/>
    <property type="match status" value="1"/>
</dbReference>
<dbReference type="EMBL" id="JAUSVK010000001">
    <property type="protein sequence ID" value="MDQ0391371.1"/>
    <property type="molecule type" value="Genomic_DNA"/>
</dbReference>
<reference evidence="8 9" key="1">
    <citation type="submission" date="2023-07" db="EMBL/GenBank/DDBJ databases">
        <title>Genomic Encyclopedia of Type Strains, Phase IV (KMG-IV): sequencing the most valuable type-strain genomes for metagenomic binning, comparative biology and taxonomic classification.</title>
        <authorList>
            <person name="Goeker M."/>
        </authorList>
    </citation>
    <scope>NUCLEOTIDE SEQUENCE [LARGE SCALE GENOMIC DNA]</scope>
    <source>
        <strain evidence="8 9">DSM 5896</strain>
    </source>
</reference>
<keyword evidence="3" id="KW-0809">Transit peptide</keyword>
<dbReference type="CDD" id="cd06558">
    <property type="entry name" value="crotonase-like"/>
    <property type="match status" value="1"/>
</dbReference>
<evidence type="ECO:0000256" key="2">
    <source>
        <dbReference type="ARBA" id="ARBA00022832"/>
    </source>
</evidence>
<dbReference type="SUPFAM" id="SSF52096">
    <property type="entry name" value="ClpP/crotonase"/>
    <property type="match status" value="1"/>
</dbReference>
<dbReference type="InterPro" id="IPR029045">
    <property type="entry name" value="ClpP/crotonase-like_dom_sf"/>
</dbReference>
<keyword evidence="2" id="KW-0276">Fatty acid metabolism</keyword>
<sequence length="278" mass="28898">MNEQGVQAMAEGVARSDPGAETSERPVLVDSADGITRLTLNRPAQFNALSEEMLAALKTALDDIAADGAVRCVVLAGAGKAFCAGHDLRQMMAHDGKAYFKALFEQCSTVMQAIRALPVPVIAQVQGVATAAGCQLVAACDLAVAASSARLAVSGINLGLFCSTPAVALSRNVAPKAAFDMLFTGRFITAARALELGLVNAVAEDDGLEAAVRDYTSAIAAKSAAAVRLGKQMFYAQRAMPLDEAYRFAGEVMADNMMLADAQEGIGAFLNKGRPAKP</sequence>
<evidence type="ECO:0000256" key="5">
    <source>
        <dbReference type="ARBA" id="ARBA00037410"/>
    </source>
</evidence>
<gene>
    <name evidence="8" type="ORF">J3R73_001163</name>
</gene>
<evidence type="ECO:0000313" key="8">
    <source>
        <dbReference type="EMBL" id="MDQ0391371.1"/>
    </source>
</evidence>
<comment type="function">
    <text evidence="5">May play a role in fatty acid biosynthesis and insulin sensitivity.</text>
</comment>
<evidence type="ECO:0000256" key="1">
    <source>
        <dbReference type="ARBA" id="ARBA00005254"/>
    </source>
</evidence>
<evidence type="ECO:0000313" key="9">
    <source>
        <dbReference type="Proteomes" id="UP001237448"/>
    </source>
</evidence>
<dbReference type="InterPro" id="IPR052377">
    <property type="entry name" value="Mitochondrial_ECH-domain"/>
</dbReference>
<evidence type="ECO:0000256" key="7">
    <source>
        <dbReference type="SAM" id="MobiDB-lite"/>
    </source>
</evidence>
<dbReference type="Gene3D" id="3.90.226.10">
    <property type="entry name" value="2-enoyl-CoA Hydratase, Chain A, domain 1"/>
    <property type="match status" value="1"/>
</dbReference>
<comment type="caution">
    <text evidence="8">The sequence shown here is derived from an EMBL/GenBank/DDBJ whole genome shotgun (WGS) entry which is preliminary data.</text>
</comment>
<name>A0ABU0FA07_9HYPH</name>
<feature type="region of interest" description="Disordered" evidence="7">
    <location>
        <begin position="1"/>
        <end position="24"/>
    </location>
</feature>